<protein>
    <submittedName>
        <fullName evidence="2">Uncharacterized protein</fullName>
    </submittedName>
</protein>
<feature type="region of interest" description="Disordered" evidence="1">
    <location>
        <begin position="58"/>
        <end position="123"/>
    </location>
</feature>
<proteinExistence type="predicted"/>
<evidence type="ECO:0000313" key="2">
    <source>
        <dbReference type="EMBL" id="KAJ8459333.1"/>
    </source>
</evidence>
<name>A0AAV8PXR7_ENSVE</name>
<feature type="region of interest" description="Disordered" evidence="1">
    <location>
        <begin position="1"/>
        <end position="25"/>
    </location>
</feature>
<dbReference type="Proteomes" id="UP001222027">
    <property type="component" value="Unassembled WGS sequence"/>
</dbReference>
<evidence type="ECO:0000256" key="1">
    <source>
        <dbReference type="SAM" id="MobiDB-lite"/>
    </source>
</evidence>
<keyword evidence="3" id="KW-1185">Reference proteome</keyword>
<reference evidence="2 3" key="1">
    <citation type="submission" date="2022-12" db="EMBL/GenBank/DDBJ databases">
        <title>Chromosome-scale assembly of the Ensete ventricosum genome.</title>
        <authorList>
            <person name="Dussert Y."/>
            <person name="Stocks J."/>
            <person name="Wendawek A."/>
            <person name="Woldeyes F."/>
            <person name="Nichols R.A."/>
            <person name="Borrell J.S."/>
        </authorList>
    </citation>
    <scope>NUCLEOTIDE SEQUENCE [LARGE SCALE GENOMIC DNA]</scope>
    <source>
        <strain evidence="3">cv. Maze</strain>
        <tissue evidence="2">Seeds</tissue>
    </source>
</reference>
<sequence length="123" mass="13786">MGRTTLITKTDARTLSPARSQRQTTRLAHVIPPSPRLMRCPHVPSVVTRFRPRFRVVGAPSTSRRTGRNVGTKWRPPNQIRLSTAESNIDPRQGLFDSADRATGGSSWHMRTSRGHPDPDTIH</sequence>
<dbReference type="AlphaFoldDB" id="A0AAV8PXR7"/>
<comment type="caution">
    <text evidence="2">The sequence shown here is derived from an EMBL/GenBank/DDBJ whole genome shotgun (WGS) entry which is preliminary data.</text>
</comment>
<organism evidence="2 3">
    <name type="scientific">Ensete ventricosum</name>
    <name type="common">Abyssinian banana</name>
    <name type="synonym">Musa ensete</name>
    <dbReference type="NCBI Taxonomy" id="4639"/>
    <lineage>
        <taxon>Eukaryota</taxon>
        <taxon>Viridiplantae</taxon>
        <taxon>Streptophyta</taxon>
        <taxon>Embryophyta</taxon>
        <taxon>Tracheophyta</taxon>
        <taxon>Spermatophyta</taxon>
        <taxon>Magnoliopsida</taxon>
        <taxon>Liliopsida</taxon>
        <taxon>Zingiberales</taxon>
        <taxon>Musaceae</taxon>
        <taxon>Ensete</taxon>
    </lineage>
</organism>
<dbReference type="EMBL" id="JAQQAF010000009">
    <property type="protein sequence ID" value="KAJ8459333.1"/>
    <property type="molecule type" value="Genomic_DNA"/>
</dbReference>
<evidence type="ECO:0000313" key="3">
    <source>
        <dbReference type="Proteomes" id="UP001222027"/>
    </source>
</evidence>
<accession>A0AAV8PXR7</accession>
<gene>
    <name evidence="2" type="ORF">OPV22_032259</name>
</gene>